<evidence type="ECO:0000259" key="3">
    <source>
        <dbReference type="PROSITE" id="PS50106"/>
    </source>
</evidence>
<dbReference type="EMBL" id="CAJNOQ010002502">
    <property type="protein sequence ID" value="CAF0961813.1"/>
    <property type="molecule type" value="Genomic_DNA"/>
</dbReference>
<dbReference type="SMART" id="SM00228">
    <property type="entry name" value="PDZ"/>
    <property type="match status" value="1"/>
</dbReference>
<dbReference type="PANTHER" id="PTHR14191">
    <property type="entry name" value="PDZ DOMAIN CONTAINING PROTEIN"/>
    <property type="match status" value="1"/>
</dbReference>
<reference evidence="4" key="1">
    <citation type="submission" date="2021-02" db="EMBL/GenBank/DDBJ databases">
        <authorList>
            <person name="Nowell W R."/>
        </authorList>
    </citation>
    <scope>NUCLEOTIDE SEQUENCE</scope>
</reference>
<evidence type="ECO:0000256" key="1">
    <source>
        <dbReference type="ARBA" id="ARBA00022737"/>
    </source>
</evidence>
<keyword evidence="1" id="KW-0677">Repeat</keyword>
<evidence type="ECO:0000313" key="6">
    <source>
        <dbReference type="Proteomes" id="UP000663829"/>
    </source>
</evidence>
<feature type="compositionally biased region" description="Basic and acidic residues" evidence="2">
    <location>
        <begin position="234"/>
        <end position="246"/>
    </location>
</feature>
<dbReference type="OrthoDB" id="10007415at2759"/>
<dbReference type="GO" id="GO:0043495">
    <property type="term" value="F:protein-membrane adaptor activity"/>
    <property type="evidence" value="ECO:0007669"/>
    <property type="project" value="TreeGrafter"/>
</dbReference>
<comment type="caution">
    <text evidence="4">The sequence shown here is derived from an EMBL/GenBank/DDBJ whole genome shotgun (WGS) entry which is preliminary data.</text>
</comment>
<feature type="region of interest" description="Disordered" evidence="2">
    <location>
        <begin position="265"/>
        <end position="291"/>
    </location>
</feature>
<dbReference type="GO" id="GO:0016324">
    <property type="term" value="C:apical plasma membrane"/>
    <property type="evidence" value="ECO:0007669"/>
    <property type="project" value="TreeGrafter"/>
</dbReference>
<dbReference type="Proteomes" id="UP000663829">
    <property type="component" value="Unassembled WGS sequence"/>
</dbReference>
<dbReference type="AlphaFoldDB" id="A0A814E1V2"/>
<accession>A0A814E1V2</accession>
<feature type="region of interest" description="Disordered" evidence="2">
    <location>
        <begin position="174"/>
        <end position="249"/>
    </location>
</feature>
<feature type="compositionally biased region" description="Low complexity" evidence="2">
    <location>
        <begin position="142"/>
        <end position="154"/>
    </location>
</feature>
<dbReference type="InterPro" id="IPR036034">
    <property type="entry name" value="PDZ_sf"/>
</dbReference>
<gene>
    <name evidence="4" type="ORF">GPM918_LOCUS11794</name>
    <name evidence="5" type="ORF">SRO942_LOCUS11800</name>
</gene>
<dbReference type="CDD" id="cd06768">
    <property type="entry name" value="PDZ_NHERF-like"/>
    <property type="match status" value="1"/>
</dbReference>
<evidence type="ECO:0000313" key="5">
    <source>
        <dbReference type="EMBL" id="CAF3736352.1"/>
    </source>
</evidence>
<feature type="compositionally biased region" description="Polar residues" evidence="2">
    <location>
        <begin position="174"/>
        <end position="233"/>
    </location>
</feature>
<dbReference type="EMBL" id="CAJOBC010002503">
    <property type="protein sequence ID" value="CAF3736352.1"/>
    <property type="molecule type" value="Genomic_DNA"/>
</dbReference>
<dbReference type="InterPro" id="IPR001478">
    <property type="entry name" value="PDZ"/>
</dbReference>
<dbReference type="PROSITE" id="PS50106">
    <property type="entry name" value="PDZ"/>
    <property type="match status" value="1"/>
</dbReference>
<proteinExistence type="predicted"/>
<evidence type="ECO:0000313" key="4">
    <source>
        <dbReference type="EMBL" id="CAF0961813.1"/>
    </source>
</evidence>
<name>A0A814E1V2_9BILA</name>
<dbReference type="Gene3D" id="2.30.42.10">
    <property type="match status" value="1"/>
</dbReference>
<sequence>MSNGERDNENHPRPRLCHLRRWGHFAGYGFNLHCEKSKPGQFIGKVDPKSPAEAAGLREHDRIVEVNFVNIGNENHKQVVTRIKEGVSRDGTKYPDEVILLVLDNDADRYYKSKNIVVRGNDPNVEKIETPIKNQEMNINTPSPYYNSNPSESSIVLPTKNNYTKNADFTTTTVTRTQYDSSPSSTKSNNQDNNYKESSSPKIPQKQYNEVFMTTSDQKLNDNTNGRYHNVNNEPKHSVTHREHSDNTVLPELELSVAEFREQLKATNKRDKDPRKQQMSMREKLDMINSM</sequence>
<dbReference type="GO" id="GO:0072659">
    <property type="term" value="P:protein localization to plasma membrane"/>
    <property type="evidence" value="ECO:0007669"/>
    <property type="project" value="TreeGrafter"/>
</dbReference>
<keyword evidence="6" id="KW-1185">Reference proteome</keyword>
<feature type="region of interest" description="Disordered" evidence="2">
    <location>
        <begin position="135"/>
        <end position="159"/>
    </location>
</feature>
<dbReference type="Pfam" id="PF00595">
    <property type="entry name" value="PDZ"/>
    <property type="match status" value="1"/>
</dbReference>
<dbReference type="SUPFAM" id="SSF50156">
    <property type="entry name" value="PDZ domain-like"/>
    <property type="match status" value="1"/>
</dbReference>
<protein>
    <recommendedName>
        <fullName evidence="3">PDZ domain-containing protein</fullName>
    </recommendedName>
</protein>
<feature type="domain" description="PDZ" evidence="3">
    <location>
        <begin position="23"/>
        <end position="85"/>
    </location>
</feature>
<dbReference type="Proteomes" id="UP000681722">
    <property type="component" value="Unassembled WGS sequence"/>
</dbReference>
<dbReference type="InterPro" id="IPR051067">
    <property type="entry name" value="NHER"/>
</dbReference>
<dbReference type="PANTHER" id="PTHR14191:SF3">
    <property type="entry name" value="NA(+)_H(+) EXCHANGE REGULATORY COFACTOR-LIKE PROTEIN NRFL-1"/>
    <property type="match status" value="1"/>
</dbReference>
<evidence type="ECO:0000256" key="2">
    <source>
        <dbReference type="SAM" id="MobiDB-lite"/>
    </source>
</evidence>
<organism evidence="4 6">
    <name type="scientific">Didymodactylos carnosus</name>
    <dbReference type="NCBI Taxonomy" id="1234261"/>
    <lineage>
        <taxon>Eukaryota</taxon>
        <taxon>Metazoa</taxon>
        <taxon>Spiralia</taxon>
        <taxon>Gnathifera</taxon>
        <taxon>Rotifera</taxon>
        <taxon>Eurotatoria</taxon>
        <taxon>Bdelloidea</taxon>
        <taxon>Philodinida</taxon>
        <taxon>Philodinidae</taxon>
        <taxon>Didymodactylos</taxon>
    </lineage>
</organism>